<name>A0ABY9CEZ8_VITVI</name>
<reference evidence="1 2" key="1">
    <citation type="journal article" date="2023" name="Hortic Res">
        <title>The complete reference genome for grapevine (Vitis vinifera L.) genetics and breeding.</title>
        <authorList>
            <person name="Shi X."/>
            <person name="Cao S."/>
            <person name="Wang X."/>
            <person name="Huang S."/>
            <person name="Wang Y."/>
            <person name="Liu Z."/>
            <person name="Liu W."/>
            <person name="Leng X."/>
            <person name="Peng Y."/>
            <person name="Wang N."/>
            <person name="Wang Y."/>
            <person name="Ma Z."/>
            <person name="Xu X."/>
            <person name="Zhang F."/>
            <person name="Xue H."/>
            <person name="Zhong H."/>
            <person name="Wang Y."/>
            <person name="Zhang K."/>
            <person name="Velt A."/>
            <person name="Avia K."/>
            <person name="Holtgrawe D."/>
            <person name="Grimplet J."/>
            <person name="Matus J.T."/>
            <person name="Ware D."/>
            <person name="Wu X."/>
            <person name="Wang H."/>
            <person name="Liu C."/>
            <person name="Fang Y."/>
            <person name="Rustenholz C."/>
            <person name="Cheng Z."/>
            <person name="Xiao H."/>
            <person name="Zhou Y."/>
        </authorList>
    </citation>
    <scope>NUCLEOTIDE SEQUENCE [LARGE SCALE GENOMIC DNA]</scope>
    <source>
        <strain evidence="2">cv. Pinot noir / PN40024</strain>
        <tissue evidence="1">Leaf</tissue>
    </source>
</reference>
<dbReference type="EMBL" id="CP126655">
    <property type="protein sequence ID" value="WJZ93844.1"/>
    <property type="molecule type" value="Genomic_DNA"/>
</dbReference>
<accession>A0ABY9CEZ8</accession>
<evidence type="ECO:0000313" key="2">
    <source>
        <dbReference type="Proteomes" id="UP001227230"/>
    </source>
</evidence>
<organism evidence="1 2">
    <name type="scientific">Vitis vinifera</name>
    <name type="common">Grape</name>
    <dbReference type="NCBI Taxonomy" id="29760"/>
    <lineage>
        <taxon>Eukaryota</taxon>
        <taxon>Viridiplantae</taxon>
        <taxon>Streptophyta</taxon>
        <taxon>Embryophyta</taxon>
        <taxon>Tracheophyta</taxon>
        <taxon>Spermatophyta</taxon>
        <taxon>Magnoliopsida</taxon>
        <taxon>eudicotyledons</taxon>
        <taxon>Gunneridae</taxon>
        <taxon>Pentapetalae</taxon>
        <taxon>rosids</taxon>
        <taxon>Vitales</taxon>
        <taxon>Vitaceae</taxon>
        <taxon>Viteae</taxon>
        <taxon>Vitis</taxon>
    </lineage>
</organism>
<protein>
    <submittedName>
        <fullName evidence="1">Uncharacterized protein</fullName>
    </submittedName>
</protein>
<keyword evidence="2" id="KW-1185">Reference proteome</keyword>
<evidence type="ECO:0000313" key="1">
    <source>
        <dbReference type="EMBL" id="WJZ93844.1"/>
    </source>
</evidence>
<sequence length="100" mass="11297">MIVWRSEVVCEDWCLPRREGWFHMGWVWKAVGSSKTVKVRMGAEGAVDVVELRVVGAYVLGVEMEVCCRLGSGVDFGSLVREVQNVRMYIWKEEADLSSG</sequence>
<dbReference type="Proteomes" id="UP001227230">
    <property type="component" value="Chromosome 8"/>
</dbReference>
<proteinExistence type="predicted"/>
<gene>
    <name evidence="1" type="ORF">VitviT2T_012749</name>
</gene>